<organism evidence="9 10">
    <name type="scientific">Corynascus novoguineensis</name>
    <dbReference type="NCBI Taxonomy" id="1126955"/>
    <lineage>
        <taxon>Eukaryota</taxon>
        <taxon>Fungi</taxon>
        <taxon>Dikarya</taxon>
        <taxon>Ascomycota</taxon>
        <taxon>Pezizomycotina</taxon>
        <taxon>Sordariomycetes</taxon>
        <taxon>Sordariomycetidae</taxon>
        <taxon>Sordariales</taxon>
        <taxon>Chaetomiaceae</taxon>
        <taxon>Corynascus</taxon>
    </lineage>
</organism>
<feature type="region of interest" description="C-terminal hotdog fold" evidence="4">
    <location>
        <begin position="1460"/>
        <end position="1616"/>
    </location>
</feature>
<feature type="compositionally biased region" description="Polar residues" evidence="5">
    <location>
        <begin position="1636"/>
        <end position="1653"/>
    </location>
</feature>
<evidence type="ECO:0000256" key="2">
    <source>
        <dbReference type="ARBA" id="ARBA00022553"/>
    </source>
</evidence>
<dbReference type="InterPro" id="IPR049551">
    <property type="entry name" value="PKS_DH_C"/>
</dbReference>
<comment type="caution">
    <text evidence="9">The sequence shown here is derived from an EMBL/GenBank/DDBJ whole genome shotgun (WGS) entry which is preliminary data.</text>
</comment>
<dbReference type="SUPFAM" id="SSF47336">
    <property type="entry name" value="ACP-like"/>
    <property type="match status" value="2"/>
</dbReference>
<dbReference type="InterPro" id="IPR006162">
    <property type="entry name" value="Ppantetheine_attach_site"/>
</dbReference>
<dbReference type="InterPro" id="IPR009081">
    <property type="entry name" value="PP-bd_ACP"/>
</dbReference>
<dbReference type="Pfam" id="PF00698">
    <property type="entry name" value="Acyl_transf_1"/>
    <property type="match status" value="1"/>
</dbReference>
<dbReference type="EMBL" id="MU857764">
    <property type="protein sequence ID" value="KAK4244019.1"/>
    <property type="molecule type" value="Genomic_DNA"/>
</dbReference>
<dbReference type="PANTHER" id="PTHR43775:SF37">
    <property type="entry name" value="SI:DKEY-61P9.11"/>
    <property type="match status" value="1"/>
</dbReference>
<keyword evidence="1" id="KW-0596">Phosphopantetheine</keyword>
<dbReference type="InterPro" id="IPR049900">
    <property type="entry name" value="PKS_mFAS_DH"/>
</dbReference>
<evidence type="ECO:0008006" key="11">
    <source>
        <dbReference type="Google" id="ProtNLM"/>
    </source>
</evidence>
<dbReference type="Gene3D" id="3.40.47.10">
    <property type="match status" value="1"/>
</dbReference>
<dbReference type="GO" id="GO:0006633">
    <property type="term" value="P:fatty acid biosynthetic process"/>
    <property type="evidence" value="ECO:0007669"/>
    <property type="project" value="InterPro"/>
</dbReference>
<dbReference type="InterPro" id="IPR016036">
    <property type="entry name" value="Malonyl_transacylase_ACP-bd"/>
</dbReference>
<dbReference type="GO" id="GO:0044550">
    <property type="term" value="P:secondary metabolite biosynthetic process"/>
    <property type="evidence" value="ECO:0007669"/>
    <property type="project" value="TreeGrafter"/>
</dbReference>
<feature type="active site" description="Proton acceptor; for dehydratase activity" evidence="4">
    <location>
        <position position="1342"/>
    </location>
</feature>
<reference evidence="9" key="1">
    <citation type="journal article" date="2023" name="Mol. Phylogenet. Evol.">
        <title>Genome-scale phylogeny and comparative genomics of the fungal order Sordariales.</title>
        <authorList>
            <person name="Hensen N."/>
            <person name="Bonometti L."/>
            <person name="Westerberg I."/>
            <person name="Brannstrom I.O."/>
            <person name="Guillou S."/>
            <person name="Cros-Aarteil S."/>
            <person name="Calhoun S."/>
            <person name="Haridas S."/>
            <person name="Kuo A."/>
            <person name="Mondo S."/>
            <person name="Pangilinan J."/>
            <person name="Riley R."/>
            <person name="LaButti K."/>
            <person name="Andreopoulos B."/>
            <person name="Lipzen A."/>
            <person name="Chen C."/>
            <person name="Yan M."/>
            <person name="Daum C."/>
            <person name="Ng V."/>
            <person name="Clum A."/>
            <person name="Steindorff A."/>
            <person name="Ohm R.A."/>
            <person name="Martin F."/>
            <person name="Silar P."/>
            <person name="Natvig D.O."/>
            <person name="Lalanne C."/>
            <person name="Gautier V."/>
            <person name="Ament-Velasquez S.L."/>
            <person name="Kruys A."/>
            <person name="Hutchinson M.I."/>
            <person name="Powell A.J."/>
            <person name="Barry K."/>
            <person name="Miller A.N."/>
            <person name="Grigoriev I.V."/>
            <person name="Debuchy R."/>
            <person name="Gladieux P."/>
            <person name="Hiltunen Thoren M."/>
            <person name="Johannesson H."/>
        </authorList>
    </citation>
    <scope>NUCLEOTIDE SEQUENCE</scope>
    <source>
        <strain evidence="9">CBS 359.72</strain>
    </source>
</reference>
<dbReference type="Gene3D" id="3.40.366.10">
    <property type="entry name" value="Malonyl-Coenzyme A Acyl Carrier Protein, domain 2"/>
    <property type="match status" value="3"/>
</dbReference>
<feature type="region of interest" description="Disordered" evidence="5">
    <location>
        <begin position="1626"/>
        <end position="1676"/>
    </location>
</feature>
<dbReference type="GO" id="GO:0004312">
    <property type="term" value="F:fatty acid synthase activity"/>
    <property type="evidence" value="ECO:0007669"/>
    <property type="project" value="TreeGrafter"/>
</dbReference>
<dbReference type="Gene3D" id="3.40.50.1820">
    <property type="entry name" value="alpha/beta hydrolase"/>
    <property type="match status" value="1"/>
</dbReference>
<dbReference type="SUPFAM" id="SSF52151">
    <property type="entry name" value="FabD/lysophospholipase-like"/>
    <property type="match status" value="1"/>
</dbReference>
<dbReference type="GO" id="GO:0004315">
    <property type="term" value="F:3-oxoacyl-[acyl-carrier-protein] synthase activity"/>
    <property type="evidence" value="ECO:0007669"/>
    <property type="project" value="InterPro"/>
</dbReference>
<feature type="region of interest" description="N-terminal hotdog fold" evidence="4">
    <location>
        <begin position="1309"/>
        <end position="1434"/>
    </location>
</feature>
<feature type="region of interest" description="Disordered" evidence="5">
    <location>
        <begin position="818"/>
        <end position="839"/>
    </location>
</feature>
<dbReference type="InterPro" id="IPR014030">
    <property type="entry name" value="Ketoacyl_synth_N"/>
</dbReference>
<dbReference type="Pfam" id="PF00975">
    <property type="entry name" value="Thioesterase"/>
    <property type="match status" value="1"/>
</dbReference>
<dbReference type="InterPro" id="IPR020841">
    <property type="entry name" value="PKS_Beta-ketoAc_synthase_dom"/>
</dbReference>
<evidence type="ECO:0000313" key="10">
    <source>
        <dbReference type="Proteomes" id="UP001303647"/>
    </source>
</evidence>
<feature type="region of interest" description="Disordered" evidence="5">
    <location>
        <begin position="1890"/>
        <end position="1911"/>
    </location>
</feature>
<evidence type="ECO:0000259" key="7">
    <source>
        <dbReference type="PROSITE" id="PS52004"/>
    </source>
</evidence>
<dbReference type="Gene3D" id="3.30.70.3290">
    <property type="match status" value="1"/>
</dbReference>
<dbReference type="PROSITE" id="PS00606">
    <property type="entry name" value="KS3_1"/>
    <property type="match status" value="1"/>
</dbReference>
<evidence type="ECO:0000256" key="4">
    <source>
        <dbReference type="PROSITE-ProRule" id="PRU01363"/>
    </source>
</evidence>
<dbReference type="InterPro" id="IPR042104">
    <property type="entry name" value="PKS_dehydratase_sf"/>
</dbReference>
<dbReference type="PROSITE" id="PS52019">
    <property type="entry name" value="PKS_MFAS_DH"/>
    <property type="match status" value="1"/>
</dbReference>
<dbReference type="InterPro" id="IPR050091">
    <property type="entry name" value="PKS_NRPS_Biosynth_Enz"/>
</dbReference>
<dbReference type="PROSITE" id="PS00012">
    <property type="entry name" value="PHOSPHOPANTETHEINE"/>
    <property type="match status" value="2"/>
</dbReference>
<dbReference type="InterPro" id="IPR001227">
    <property type="entry name" value="Ac_transferase_dom_sf"/>
</dbReference>
<evidence type="ECO:0000256" key="5">
    <source>
        <dbReference type="SAM" id="MobiDB-lite"/>
    </source>
</evidence>
<dbReference type="InterPro" id="IPR014043">
    <property type="entry name" value="Acyl_transferase_dom"/>
</dbReference>
<dbReference type="SMART" id="SM00827">
    <property type="entry name" value="PKS_AT"/>
    <property type="match status" value="1"/>
</dbReference>
<dbReference type="SUPFAM" id="SSF53474">
    <property type="entry name" value="alpha/beta-Hydrolases"/>
    <property type="match status" value="1"/>
</dbReference>
<dbReference type="SMART" id="SM00823">
    <property type="entry name" value="PKS_PP"/>
    <property type="match status" value="2"/>
</dbReference>
<dbReference type="Pfam" id="PF22621">
    <property type="entry name" value="CurL-like_PKS_C"/>
    <property type="match status" value="1"/>
</dbReference>
<dbReference type="InterPro" id="IPR014031">
    <property type="entry name" value="Ketoacyl_synth_C"/>
</dbReference>
<gene>
    <name evidence="9" type="ORF">C7999DRAFT_35640</name>
</gene>
<reference evidence="9" key="2">
    <citation type="submission" date="2023-05" db="EMBL/GenBank/DDBJ databases">
        <authorList>
            <consortium name="Lawrence Berkeley National Laboratory"/>
            <person name="Steindorff A."/>
            <person name="Hensen N."/>
            <person name="Bonometti L."/>
            <person name="Westerberg I."/>
            <person name="Brannstrom I.O."/>
            <person name="Guillou S."/>
            <person name="Cros-Aarteil S."/>
            <person name="Calhoun S."/>
            <person name="Haridas S."/>
            <person name="Kuo A."/>
            <person name="Mondo S."/>
            <person name="Pangilinan J."/>
            <person name="Riley R."/>
            <person name="Labutti K."/>
            <person name="Andreopoulos B."/>
            <person name="Lipzen A."/>
            <person name="Chen C."/>
            <person name="Yanf M."/>
            <person name="Daum C."/>
            <person name="Ng V."/>
            <person name="Clum A."/>
            <person name="Ohm R."/>
            <person name="Martin F."/>
            <person name="Silar P."/>
            <person name="Natvig D."/>
            <person name="Lalanne C."/>
            <person name="Gautier V."/>
            <person name="Ament-Velasquez S.L."/>
            <person name="Kruys A."/>
            <person name="Hutchinson M.I."/>
            <person name="Powell A.J."/>
            <person name="Barry K."/>
            <person name="Miller A.N."/>
            <person name="Grigoriev I.V."/>
            <person name="Debuchy R."/>
            <person name="Gladieux P."/>
            <person name="Thoren M.H."/>
            <person name="Johannesson H."/>
        </authorList>
    </citation>
    <scope>NUCLEOTIDE SEQUENCE</scope>
    <source>
        <strain evidence="9">CBS 359.72</strain>
    </source>
</reference>
<dbReference type="InterPro" id="IPR036736">
    <property type="entry name" value="ACP-like_sf"/>
</dbReference>
<keyword evidence="2" id="KW-0597">Phosphoprotein</keyword>
<feature type="domain" description="Ketosynthase family 3 (KS3)" evidence="7">
    <location>
        <begin position="388"/>
        <end position="812"/>
    </location>
</feature>
<dbReference type="Pfam" id="PF00550">
    <property type="entry name" value="PP-binding"/>
    <property type="match status" value="2"/>
</dbReference>
<dbReference type="PANTHER" id="PTHR43775">
    <property type="entry name" value="FATTY ACID SYNTHASE"/>
    <property type="match status" value="1"/>
</dbReference>
<evidence type="ECO:0000259" key="8">
    <source>
        <dbReference type="PROSITE" id="PS52019"/>
    </source>
</evidence>
<dbReference type="Pfam" id="PF00109">
    <property type="entry name" value="ketoacyl-synt"/>
    <property type="match status" value="1"/>
</dbReference>
<dbReference type="CDD" id="cd00833">
    <property type="entry name" value="PKS"/>
    <property type="match status" value="1"/>
</dbReference>
<evidence type="ECO:0000256" key="3">
    <source>
        <dbReference type="ARBA" id="ARBA00022679"/>
    </source>
</evidence>
<feature type="region of interest" description="Disordered" evidence="5">
    <location>
        <begin position="1756"/>
        <end position="1789"/>
    </location>
</feature>
<sequence>MSASQTRDFLVFAGQGSKQHFTEAGAPDSLRELLGLDQEVATTFSRFLDRARDALRDEYSSAQEGWGLGQVDDAFERSDNLLSPPPRLQSHPVFETISLYTRQVFELMVYQSQRKTQHVAETTGVCTGLLAAILAASFSSYASDDFVSAAIDGARLAFWIGVRAASLHLGWKEDSPTDTRSCVLSVFGVPDERMGELLKSYAEESDESCVDVQISAVFSDNVLSLSSHGTALQKVETYLKARQVECRWAHVHALYHRGPQSENAVREVLKDVERRNISFPDWRSLHAPILSAAGGRHMGPIPATPLASTGLLEQALRNMFIDKVDWRRTSANLRDHVTERLRGDSLAAYRIIGLGPGSRSLLKSLGGDSLPTGLRVVDSFAESLAPAPDDIAVIGLSVNIPGGKGQDQFWQLLSGAMTTVTEIPPTRFRMPDVDEGKGKAQRAKHGNFLTDPFEFDPAYFNLSPREAKSMDPQQRLVLIAALEALEDAGYAPDSTPTFQRERVGVYMGVATGDYVDNLRDDIDVYYSPGTLRAFIAGRISYAFKLGGPSMVIDTACSSSLVSIYHACTALRSGECGTALAGGVNTMTSPDMYSGLARAHFLSPTGQCKPFDETADGYCRAEGCGVVVLKRLCDAVAEGDRIYGVIRGIAVNQCGTAKSITHPHSETQAALMKTALASARTIPRSISVLEAHGTGTQAGDAAEMASVKAVFCPRTPEETLYVSSLKGNIGHLEAASGVASLIKLLLMMEKGQIPAQASFRKLNPRLPATGPGQVTIPTRMTEWRRRAGQATPRRALLNNFGASGSNAALVLEEFEPPRPRARIAQQQSEQDEEKAGSKRSHHILNISAKTAKALEAARRDMASYLAQHPNVSLDDLCYTANARRQEYLEHRSSIVVSDRNDALEKLGEPVKDSGQPRPDKPHKIVFAFSGQGGVYPGMGAALLSTVPLFRSIVDQCDEILAKHGFPTVRGFLANSSQTPSSSPDNAEYHIVVSQCACFVLEYALAMTWSDWGVTPDLVVGHSIGEYASFAFAGMMSMEDALLLLAWRARLMVSKCAPNATGMMACRLPRTSLEQLLADHPHDLTDITISCFNSPGDMVLAGPLTSLDKLSQHCKNEGARQKRLDVPYGFHSPAMEPILEDLDQCAGFVRFHRPSLRVGSSLLGRLFKESETVDGGYFSRHAREPVNFCGVVQDTLQELEGSHPTFIEIGPSPSTESMLKQIFSQQPYSFLCSLTPTRPAWESLSAALQGLYLRRYGIRWRQVYRGSPAKFITGLPGYPLNLLSYAVLYKPPPKHGIGSNKADQKASPPRYAFLTNVKAAQNGKTSTCQTSTAMGPIQSFIEAHQVGAVPLCPASVYLEIVSQTLAHHTATDIERSMFMFENVKFDHPLIGGNSPSTTAIQTTLTIQPGEGHSYACSSKSGNSLCAGDVRSLERSSQTAIDLLARRQGRVARLMRSFDDTRGSVLVESFSERTIYQLIFPRVVQYNKPLMTLRQLTTAASGSEGYGVFDLPSPAEASPEGRFVTSPAFVDTLLHAPGFVANTLAGADTACICVAVEQALIPSDRPELHQQKQPLRVYYSLVDIEHSYIADAYALGTDGRVVGYVEGMCFRKVKLAAFKAHLSRLAQRSGGAAPDRGRNNNNSTVAGIPAANTNTLAPRGRQGSGPSAPVAPSSQPSEFTDMSATISTLVRDLSGVDFQPTGTTTLAELGLDSLLCVELSATLAKTLRCEVSPDALQACGSVADILELLVVGKGRASSAATSDWSAGRPTPPSSSPAGSSSPRGRAEVGYSPVGEADHEEPQVLALGGGGGGGGGGSAALEDLVRSVCGVVPDDHATPLAALGVDSLLSIELCQALRDDLGVTVDDHSVVGDLTYGQLEEMCAAQLAAAAAPRPPVMADGKSQQQNRDNNDQQEGRMMVRQLQKRSDGGGGRHNASGLYLFHDGSGSCAMYARVGQLGRDVYGVPSLKSGAQTLEGLAADYIRRANLAGQDGLILGGWSFGGVLAFEISRQLATLHGRTVKGLILIDSPAPVNHQALPGKVVQHVLSRRMLGSAAAREMLEAVAANFGRYAALLETYSRGDAATAAPSSVPCVLIRCRRTMDLAALCDVNNYPWLSDIAAADESIRTWERLLGRPLPVLNLDCDHFSPFEPENIAELSRNLRQACEMLEA</sequence>
<name>A0AAN7CL12_9PEZI</name>
<evidence type="ECO:0000259" key="6">
    <source>
        <dbReference type="PROSITE" id="PS50075"/>
    </source>
</evidence>
<keyword evidence="10" id="KW-1185">Reference proteome</keyword>
<dbReference type="PROSITE" id="PS50075">
    <property type="entry name" value="CARRIER"/>
    <property type="match status" value="1"/>
</dbReference>
<feature type="domain" description="PKS/mFAS DH" evidence="8">
    <location>
        <begin position="1309"/>
        <end position="1616"/>
    </location>
</feature>
<dbReference type="InterPro" id="IPR032088">
    <property type="entry name" value="SAT"/>
</dbReference>
<feature type="active site" description="Proton donor; for dehydratase activity" evidence="4">
    <location>
        <position position="1528"/>
    </location>
</feature>
<dbReference type="InterPro" id="IPR016035">
    <property type="entry name" value="Acyl_Trfase/lysoPLipase"/>
</dbReference>
<dbReference type="SMART" id="SM00825">
    <property type="entry name" value="PKS_KS"/>
    <property type="match status" value="1"/>
</dbReference>
<dbReference type="InterPro" id="IPR016039">
    <property type="entry name" value="Thiolase-like"/>
</dbReference>
<feature type="compositionally biased region" description="Low complexity" evidence="5">
    <location>
        <begin position="1661"/>
        <end position="1674"/>
    </location>
</feature>
<evidence type="ECO:0000256" key="1">
    <source>
        <dbReference type="ARBA" id="ARBA00022450"/>
    </source>
</evidence>
<dbReference type="Gene3D" id="1.10.1200.10">
    <property type="entry name" value="ACP-like"/>
    <property type="match status" value="2"/>
</dbReference>
<dbReference type="InterPro" id="IPR029058">
    <property type="entry name" value="AB_hydrolase_fold"/>
</dbReference>
<dbReference type="Pfam" id="PF16073">
    <property type="entry name" value="SAT"/>
    <property type="match status" value="1"/>
</dbReference>
<dbReference type="Gene3D" id="3.30.70.250">
    <property type="entry name" value="Malonyl-CoA ACP transacylase, ACP-binding"/>
    <property type="match status" value="1"/>
</dbReference>
<dbReference type="SUPFAM" id="SSF53901">
    <property type="entry name" value="Thiolase-like"/>
    <property type="match status" value="1"/>
</dbReference>
<dbReference type="InterPro" id="IPR020806">
    <property type="entry name" value="PKS_PP-bd"/>
</dbReference>
<keyword evidence="3" id="KW-0808">Transferase</keyword>
<feature type="domain" description="Carrier" evidence="6">
    <location>
        <begin position="1674"/>
        <end position="1750"/>
    </location>
</feature>
<dbReference type="GO" id="GO:0031177">
    <property type="term" value="F:phosphopantetheine binding"/>
    <property type="evidence" value="ECO:0007669"/>
    <property type="project" value="InterPro"/>
</dbReference>
<proteinExistence type="predicted"/>
<dbReference type="Pfam" id="PF14765">
    <property type="entry name" value="PS-DH"/>
    <property type="match status" value="1"/>
</dbReference>
<evidence type="ECO:0000313" key="9">
    <source>
        <dbReference type="EMBL" id="KAK4244019.1"/>
    </source>
</evidence>
<dbReference type="Proteomes" id="UP001303647">
    <property type="component" value="Unassembled WGS sequence"/>
</dbReference>
<dbReference type="Pfam" id="PF02801">
    <property type="entry name" value="Ketoacyl-synt_C"/>
    <property type="match status" value="1"/>
</dbReference>
<dbReference type="InterPro" id="IPR018201">
    <property type="entry name" value="Ketoacyl_synth_AS"/>
</dbReference>
<accession>A0AAN7CL12</accession>
<dbReference type="Gene3D" id="3.10.129.110">
    <property type="entry name" value="Polyketide synthase dehydratase"/>
    <property type="match status" value="1"/>
</dbReference>
<dbReference type="SUPFAM" id="SSF55048">
    <property type="entry name" value="Probable ACP-binding domain of malonyl-CoA ACP transacylase"/>
    <property type="match status" value="1"/>
</dbReference>
<dbReference type="PROSITE" id="PS52004">
    <property type="entry name" value="KS3_2"/>
    <property type="match status" value="1"/>
</dbReference>
<dbReference type="InterPro" id="IPR001031">
    <property type="entry name" value="Thioesterase"/>
</dbReference>
<protein>
    <recommendedName>
        <fullName evidence="11">Polyketide synthase</fullName>
    </recommendedName>
</protein>